<name>A0A099CX53_9GAMM</name>
<evidence type="ECO:0000313" key="2">
    <source>
        <dbReference type="EMBL" id="KGI78266.1"/>
    </source>
</evidence>
<keyword evidence="3" id="KW-1185">Reference proteome</keyword>
<sequence length="228" mass="25231">MRSDTSEEKRKETIGNMKDVEHFGFSTTPYVSTAMKAGGSLDETSRRTMYGKIKATKIQAGKLSKVLPGPLASHIKEHQSSFELILQKDLRVGPRKDESYIGHQITSTYVNPMHGSEAESKTISEPLSPQPHSDVKGGYHRAHAAPFSLVGEESNSAHTVWAPSWANITVDGFIEKRALKAASKGHEVYHYRLDTDTHSTVGFVQQRSSKSKKPQFKSISATYKSRGL</sequence>
<feature type="region of interest" description="Disordered" evidence="1">
    <location>
        <begin position="203"/>
        <end position="228"/>
    </location>
</feature>
<feature type="compositionally biased region" description="Polar residues" evidence="1">
    <location>
        <begin position="217"/>
        <end position="228"/>
    </location>
</feature>
<dbReference type="EMBL" id="JROI01000010">
    <property type="protein sequence ID" value="KGI78266.1"/>
    <property type="molecule type" value="Genomic_DNA"/>
</dbReference>
<dbReference type="HOGENOM" id="CLU_1213818_0_0_6"/>
<comment type="caution">
    <text evidence="2">The sequence shown here is derived from an EMBL/GenBank/DDBJ whole genome shotgun (WGS) entry which is preliminary data.</text>
</comment>
<dbReference type="STRING" id="1543381.LF63_0108065"/>
<dbReference type="Proteomes" id="UP000029708">
    <property type="component" value="Unassembled WGS sequence"/>
</dbReference>
<protein>
    <submittedName>
        <fullName evidence="2">Uncharacterized protein</fullName>
    </submittedName>
</protein>
<proteinExistence type="predicted"/>
<dbReference type="AlphaFoldDB" id="A0A099CX53"/>
<reference evidence="2 3" key="1">
    <citation type="submission" date="2014-09" db="EMBL/GenBank/DDBJ databases">
        <title>Xanthomonadaceae 3.5X direct submission.</title>
        <authorList>
            <person name="Fang T."/>
            <person name="Wang H."/>
        </authorList>
    </citation>
    <scope>NUCLEOTIDE SEQUENCE [LARGE SCALE GENOMIC DNA]</scope>
    <source>
        <strain evidence="2 3">3.5X</strain>
    </source>
</reference>
<accession>A0A099CX53</accession>
<feature type="region of interest" description="Disordered" evidence="1">
    <location>
        <begin position="115"/>
        <end position="138"/>
    </location>
</feature>
<evidence type="ECO:0000256" key="1">
    <source>
        <dbReference type="SAM" id="MobiDB-lite"/>
    </source>
</evidence>
<gene>
    <name evidence="2" type="ORF">LF63_0108065</name>
</gene>
<organism evidence="2 3">
    <name type="scientific">Oleiagrimonas soli</name>
    <dbReference type="NCBI Taxonomy" id="1543381"/>
    <lineage>
        <taxon>Bacteria</taxon>
        <taxon>Pseudomonadati</taxon>
        <taxon>Pseudomonadota</taxon>
        <taxon>Gammaproteobacteria</taxon>
        <taxon>Lysobacterales</taxon>
        <taxon>Rhodanobacteraceae</taxon>
        <taxon>Oleiagrimonas</taxon>
    </lineage>
</organism>
<evidence type="ECO:0000313" key="3">
    <source>
        <dbReference type="Proteomes" id="UP000029708"/>
    </source>
</evidence>